<dbReference type="Gene3D" id="1.10.630.10">
    <property type="entry name" value="Cytochrome P450"/>
    <property type="match status" value="1"/>
</dbReference>
<comment type="caution">
    <text evidence="11">The sequence shown here is derived from an EMBL/GenBank/DDBJ whole genome shotgun (WGS) entry which is preliminary data.</text>
</comment>
<dbReference type="AlphaFoldDB" id="A0AAJ0CU02"/>
<dbReference type="GO" id="GO:0016705">
    <property type="term" value="F:oxidoreductase activity, acting on paired donors, with incorporation or reduction of molecular oxygen"/>
    <property type="evidence" value="ECO:0007669"/>
    <property type="project" value="InterPro"/>
</dbReference>
<keyword evidence="10" id="KW-1133">Transmembrane helix</keyword>
<dbReference type="InterPro" id="IPR050121">
    <property type="entry name" value="Cytochrome_P450_monoxygenase"/>
</dbReference>
<evidence type="ECO:0000256" key="2">
    <source>
        <dbReference type="ARBA" id="ARBA00010617"/>
    </source>
</evidence>
<dbReference type="PRINTS" id="PR00463">
    <property type="entry name" value="EP450I"/>
</dbReference>
<keyword evidence="5 9" id="KW-0560">Oxidoreductase</keyword>
<evidence type="ECO:0000256" key="4">
    <source>
        <dbReference type="ARBA" id="ARBA00022723"/>
    </source>
</evidence>
<keyword evidence="10" id="KW-0812">Transmembrane</keyword>
<evidence type="ECO:0000313" key="11">
    <source>
        <dbReference type="EMBL" id="KAK2599978.1"/>
    </source>
</evidence>
<dbReference type="SUPFAM" id="SSF48264">
    <property type="entry name" value="Cytochrome P450"/>
    <property type="match status" value="1"/>
</dbReference>
<keyword evidence="3 8" id="KW-0349">Heme</keyword>
<keyword evidence="12" id="KW-1185">Reference proteome</keyword>
<evidence type="ECO:0000256" key="9">
    <source>
        <dbReference type="RuleBase" id="RU000461"/>
    </source>
</evidence>
<dbReference type="CDD" id="cd11062">
    <property type="entry name" value="CYP58-like"/>
    <property type="match status" value="1"/>
</dbReference>
<evidence type="ECO:0000256" key="10">
    <source>
        <dbReference type="SAM" id="Phobius"/>
    </source>
</evidence>
<evidence type="ECO:0008006" key="13">
    <source>
        <dbReference type="Google" id="ProtNLM"/>
    </source>
</evidence>
<sequence>MAVHYLTSALSWEQVLAILGAVWLLYAAVVVVQRLYLSPIAHIPGPKLAALTQYYEFYYDIILGGQYTFKILEMHKKYGSVVRISPWEIHVGEHDFHGDLYGGPTRPRDKWNFWAKQFGAPDSALATLEHEHHKLRRSALNPFFSTQSVRNLQPVIEERVDSLLEALVKYAATQGSRPINVMYPFSAFSNDVINEYAFARSDHLIERPDFGAEVTDNLLMGTHMGPLIKHANWALTLVNALPESVSGRWVPGWSGFLKMKNDIVDQISMIKSTENTGKWQLDVSHPTIFHELLSSKLLPRWEKTPTRLAQEGQILVQGGTLTTSWTLSLATFHLVHQPSTLRKLRDELFAAIPDANEVVPLATLESLPYLRAVVKEALRHGIGTSGRLSRIAHEETHVVRDRQNNREWHIPPHSVVSMSPYKTIMDEGIFPGSQEFIPERWLGDGERLDKYLTVFGGGTRGCLGLALANAELHMALAKLFRRWGSGGVVGGDEDGDYRPGDVGMLKIFDTTARDCQMASDYFIPIPFKGSKGIRFVLELF</sequence>
<evidence type="ECO:0000256" key="6">
    <source>
        <dbReference type="ARBA" id="ARBA00023004"/>
    </source>
</evidence>
<reference evidence="11" key="1">
    <citation type="submission" date="2023-06" db="EMBL/GenBank/DDBJ databases">
        <title>Conoideocrella luteorostrata (Hypocreales: Clavicipitaceae), a potential biocontrol fungus for elongate hemlock scale in United States Christmas tree production areas.</title>
        <authorList>
            <person name="Barrett H."/>
            <person name="Lovett B."/>
            <person name="Macias A.M."/>
            <person name="Stajich J.E."/>
            <person name="Kasson M.T."/>
        </authorList>
    </citation>
    <scope>NUCLEOTIDE SEQUENCE</scope>
    <source>
        <strain evidence="11">ARSEF 14590</strain>
    </source>
</reference>
<keyword evidence="10" id="KW-0472">Membrane</keyword>
<evidence type="ECO:0000256" key="3">
    <source>
        <dbReference type="ARBA" id="ARBA00022617"/>
    </source>
</evidence>
<dbReference type="InterPro" id="IPR002401">
    <property type="entry name" value="Cyt_P450_E_grp-I"/>
</dbReference>
<dbReference type="Pfam" id="PF00067">
    <property type="entry name" value="p450"/>
    <property type="match status" value="1"/>
</dbReference>
<dbReference type="InterPro" id="IPR001128">
    <property type="entry name" value="Cyt_P450"/>
</dbReference>
<dbReference type="GO" id="GO:0005506">
    <property type="term" value="F:iron ion binding"/>
    <property type="evidence" value="ECO:0007669"/>
    <property type="project" value="InterPro"/>
</dbReference>
<dbReference type="PROSITE" id="PS00086">
    <property type="entry name" value="CYTOCHROME_P450"/>
    <property type="match status" value="1"/>
</dbReference>
<accession>A0AAJ0CU02</accession>
<keyword evidence="7 9" id="KW-0503">Monooxygenase</keyword>
<gene>
    <name evidence="11" type="ORF">QQS21_005280</name>
</gene>
<dbReference type="InterPro" id="IPR017972">
    <property type="entry name" value="Cyt_P450_CS"/>
</dbReference>
<protein>
    <recommendedName>
        <fullName evidence="13">Cytochrome P450</fullName>
    </recommendedName>
</protein>
<evidence type="ECO:0000256" key="1">
    <source>
        <dbReference type="ARBA" id="ARBA00001971"/>
    </source>
</evidence>
<dbReference type="PRINTS" id="PR00385">
    <property type="entry name" value="P450"/>
</dbReference>
<dbReference type="GO" id="GO:0020037">
    <property type="term" value="F:heme binding"/>
    <property type="evidence" value="ECO:0007669"/>
    <property type="project" value="InterPro"/>
</dbReference>
<evidence type="ECO:0000313" key="12">
    <source>
        <dbReference type="Proteomes" id="UP001251528"/>
    </source>
</evidence>
<dbReference type="InterPro" id="IPR036396">
    <property type="entry name" value="Cyt_P450_sf"/>
</dbReference>
<organism evidence="11 12">
    <name type="scientific">Conoideocrella luteorostrata</name>
    <dbReference type="NCBI Taxonomy" id="1105319"/>
    <lineage>
        <taxon>Eukaryota</taxon>
        <taxon>Fungi</taxon>
        <taxon>Dikarya</taxon>
        <taxon>Ascomycota</taxon>
        <taxon>Pezizomycotina</taxon>
        <taxon>Sordariomycetes</taxon>
        <taxon>Hypocreomycetidae</taxon>
        <taxon>Hypocreales</taxon>
        <taxon>Clavicipitaceae</taxon>
        <taxon>Conoideocrella</taxon>
    </lineage>
</organism>
<feature type="binding site" description="axial binding residue" evidence="8">
    <location>
        <position position="462"/>
    </location>
    <ligand>
        <name>heme</name>
        <dbReference type="ChEBI" id="CHEBI:30413"/>
    </ligand>
    <ligandPart>
        <name>Fe</name>
        <dbReference type="ChEBI" id="CHEBI:18248"/>
    </ligandPart>
</feature>
<dbReference type="GO" id="GO:0004497">
    <property type="term" value="F:monooxygenase activity"/>
    <property type="evidence" value="ECO:0007669"/>
    <property type="project" value="UniProtKB-KW"/>
</dbReference>
<dbReference type="PANTHER" id="PTHR24305">
    <property type="entry name" value="CYTOCHROME P450"/>
    <property type="match status" value="1"/>
</dbReference>
<evidence type="ECO:0000256" key="5">
    <source>
        <dbReference type="ARBA" id="ARBA00023002"/>
    </source>
</evidence>
<feature type="transmembrane region" description="Helical" evidence="10">
    <location>
        <begin position="15"/>
        <end position="37"/>
    </location>
</feature>
<dbReference type="Proteomes" id="UP001251528">
    <property type="component" value="Unassembled WGS sequence"/>
</dbReference>
<keyword evidence="6 8" id="KW-0408">Iron</keyword>
<dbReference type="EMBL" id="JASWJB010000086">
    <property type="protein sequence ID" value="KAK2599978.1"/>
    <property type="molecule type" value="Genomic_DNA"/>
</dbReference>
<comment type="cofactor">
    <cofactor evidence="1 8">
        <name>heme</name>
        <dbReference type="ChEBI" id="CHEBI:30413"/>
    </cofactor>
</comment>
<evidence type="ECO:0000256" key="8">
    <source>
        <dbReference type="PIRSR" id="PIRSR602401-1"/>
    </source>
</evidence>
<comment type="similarity">
    <text evidence="2 9">Belongs to the cytochrome P450 family.</text>
</comment>
<dbReference type="PANTHER" id="PTHR24305:SF157">
    <property type="entry name" value="N-ACETYLTRYPTOPHAN 6-HYDROXYLASE IVOC-RELATED"/>
    <property type="match status" value="1"/>
</dbReference>
<keyword evidence="4 8" id="KW-0479">Metal-binding</keyword>
<proteinExistence type="inferred from homology"/>
<name>A0AAJ0CU02_9HYPO</name>
<evidence type="ECO:0000256" key="7">
    <source>
        <dbReference type="ARBA" id="ARBA00023033"/>
    </source>
</evidence>